<name>A0A6N0HMW6_9GAMM</name>
<keyword evidence="3 6" id="KW-0689">Ribosomal protein</keyword>
<dbReference type="InterPro" id="IPR022973">
    <property type="entry name" value="Ribosomal_uL10_bac"/>
</dbReference>
<dbReference type="InterPro" id="IPR043141">
    <property type="entry name" value="Ribosomal_uL10-like_sf"/>
</dbReference>
<evidence type="ECO:0000256" key="3">
    <source>
        <dbReference type="ARBA" id="ARBA00022980"/>
    </source>
</evidence>
<accession>A0A6N0HMW6</accession>
<dbReference type="InterPro" id="IPR001790">
    <property type="entry name" value="Ribosomal_uL10"/>
</dbReference>
<proteinExistence type="inferred from homology"/>
<evidence type="ECO:0000256" key="4">
    <source>
        <dbReference type="ARBA" id="ARBA00023274"/>
    </source>
</evidence>
<evidence type="ECO:0000256" key="2">
    <source>
        <dbReference type="ARBA" id="ARBA00008889"/>
    </source>
</evidence>
<dbReference type="KEGG" id="reo:HUE58_00040"/>
<dbReference type="Gene3D" id="6.10.250.2350">
    <property type="match status" value="1"/>
</dbReference>
<dbReference type="InterPro" id="IPR047865">
    <property type="entry name" value="Ribosomal_uL10_bac_type"/>
</dbReference>
<keyword evidence="4 6" id="KW-0687">Ribonucleoprotein</keyword>
<dbReference type="SUPFAM" id="SSF160369">
    <property type="entry name" value="Ribosomal protein L10-like"/>
    <property type="match status" value="1"/>
</dbReference>
<evidence type="ECO:0000313" key="8">
    <source>
        <dbReference type="Proteomes" id="UP000509429"/>
    </source>
</evidence>
<organism evidence="7 8">
    <name type="scientific">Candidatus Ruthia endofausta</name>
    <dbReference type="NCBI Taxonomy" id="2738852"/>
    <lineage>
        <taxon>Bacteria</taxon>
        <taxon>Pseudomonadati</taxon>
        <taxon>Pseudomonadota</taxon>
        <taxon>Gammaproteobacteria</taxon>
        <taxon>Candidatus Pseudothioglobaceae</taxon>
        <taxon>Candidatus Ruthturnera</taxon>
    </lineage>
</organism>
<evidence type="ECO:0000256" key="6">
    <source>
        <dbReference type="HAMAP-Rule" id="MF_00362"/>
    </source>
</evidence>
<dbReference type="Pfam" id="PF00466">
    <property type="entry name" value="Ribosomal_L10"/>
    <property type="match status" value="1"/>
</dbReference>
<dbReference type="GO" id="GO:0070180">
    <property type="term" value="F:large ribosomal subunit rRNA binding"/>
    <property type="evidence" value="ECO:0007669"/>
    <property type="project" value="UniProtKB-UniRule"/>
</dbReference>
<dbReference type="GO" id="GO:1990904">
    <property type="term" value="C:ribonucleoprotein complex"/>
    <property type="evidence" value="ECO:0007669"/>
    <property type="project" value="UniProtKB-KW"/>
</dbReference>
<dbReference type="EMBL" id="CP054490">
    <property type="protein sequence ID" value="QKQ23631.1"/>
    <property type="molecule type" value="Genomic_DNA"/>
</dbReference>
<keyword evidence="6" id="KW-0699">rRNA-binding</keyword>
<keyword evidence="8" id="KW-1185">Reference proteome</keyword>
<dbReference type="AlphaFoldDB" id="A0A6N0HMW6"/>
<evidence type="ECO:0000256" key="1">
    <source>
        <dbReference type="ARBA" id="ARBA00002633"/>
    </source>
</evidence>
<evidence type="ECO:0000313" key="7">
    <source>
        <dbReference type="EMBL" id="QKQ23631.1"/>
    </source>
</evidence>
<dbReference type="GO" id="GO:0005840">
    <property type="term" value="C:ribosome"/>
    <property type="evidence" value="ECO:0007669"/>
    <property type="project" value="UniProtKB-KW"/>
</dbReference>
<dbReference type="Gene3D" id="3.30.70.1730">
    <property type="match status" value="1"/>
</dbReference>
<reference evidence="7 8" key="1">
    <citation type="submission" date="2020-05" db="EMBL/GenBank/DDBJ databases">
        <title>Horizontal transmission and recombination maintain forever young bacterial symbiont genomes.</title>
        <authorList>
            <person name="Russell S.L."/>
            <person name="Pepper-Tunick E."/>
            <person name="Svedberg J."/>
            <person name="Byrne A."/>
            <person name="Ruelas Castillo J."/>
            <person name="Vollmers C."/>
            <person name="Beinart R.A."/>
            <person name="Corbett-Detig R."/>
        </authorList>
    </citation>
    <scope>NUCLEOTIDE SEQUENCE [LARGE SCALE GENOMIC DNA]</scope>
    <source>
        <strain evidence="7">JDF_Ridge</strain>
    </source>
</reference>
<sequence>MALNLMAKKAVVEQVNSLAKVSVSVGVAEYRGLTVEQMTNLRSSALDADVTLRVVKNSLAKRALIKTECECVLPVLSGPVILGFSQEDPGAVARVFKNFIKKNEDLLVKGLGVSGEFVESNQLQRIADLPTKDQAIGIIMALMLAPVEKLVRTLIEVPTKATRVVAVVCDQKQS</sequence>
<dbReference type="Proteomes" id="UP000509429">
    <property type="component" value="Chromosome"/>
</dbReference>
<evidence type="ECO:0000256" key="5">
    <source>
        <dbReference type="ARBA" id="ARBA00035202"/>
    </source>
</evidence>
<dbReference type="GO" id="GO:0006412">
    <property type="term" value="P:translation"/>
    <property type="evidence" value="ECO:0007669"/>
    <property type="project" value="UniProtKB-UniRule"/>
</dbReference>
<dbReference type="PANTHER" id="PTHR11560">
    <property type="entry name" value="39S RIBOSOMAL PROTEIN L10, MITOCHONDRIAL"/>
    <property type="match status" value="1"/>
</dbReference>
<comment type="similarity">
    <text evidence="2 6">Belongs to the universal ribosomal protein uL10 family.</text>
</comment>
<comment type="function">
    <text evidence="1 6">Forms part of the ribosomal stalk, playing a central role in the interaction of the ribosome with GTP-bound translation factors.</text>
</comment>
<dbReference type="NCBIfam" id="NF000955">
    <property type="entry name" value="PRK00099.1-1"/>
    <property type="match status" value="1"/>
</dbReference>
<protein>
    <recommendedName>
        <fullName evidence="5 6">Large ribosomal subunit protein uL10</fullName>
    </recommendedName>
</protein>
<dbReference type="HAMAP" id="MF_00362">
    <property type="entry name" value="Ribosomal_uL10"/>
    <property type="match status" value="1"/>
</dbReference>
<dbReference type="RefSeq" id="WP_174605071.1">
    <property type="nucleotide sequence ID" value="NZ_CP054490.1"/>
</dbReference>
<keyword evidence="6" id="KW-0694">RNA-binding</keyword>
<comment type="subunit">
    <text evidence="6">Part of the ribosomal stalk of the 50S ribosomal subunit. The N-terminus interacts with L11 and the large rRNA to form the base of the stalk. The C-terminus forms an elongated spine to which L12 dimers bind in a sequential fashion forming a multimeric L10(L12)X complex.</text>
</comment>
<dbReference type="CDD" id="cd05797">
    <property type="entry name" value="Ribosomal_L10"/>
    <property type="match status" value="1"/>
</dbReference>
<gene>
    <name evidence="6 7" type="primary">rplJ</name>
    <name evidence="7" type="ORF">HUE58_00040</name>
</gene>